<dbReference type="EMBL" id="LT629742">
    <property type="protein sequence ID" value="SDT33789.1"/>
    <property type="molecule type" value="Genomic_DNA"/>
</dbReference>
<accession>A0A1H1ZJJ3</accession>
<protein>
    <submittedName>
        <fullName evidence="1">Glycosyltransferase involved in cell wall bisynthesis</fullName>
    </submittedName>
</protein>
<dbReference type="Proteomes" id="UP000181956">
    <property type="component" value="Chromosome I"/>
</dbReference>
<dbReference type="STRING" id="412690.SAMN04489834_3481"/>
<organism evidence="1 2">
    <name type="scientific">Microterricola viridarii</name>
    <dbReference type="NCBI Taxonomy" id="412690"/>
    <lineage>
        <taxon>Bacteria</taxon>
        <taxon>Bacillati</taxon>
        <taxon>Actinomycetota</taxon>
        <taxon>Actinomycetes</taxon>
        <taxon>Micrococcales</taxon>
        <taxon>Microbacteriaceae</taxon>
        <taxon>Microterricola</taxon>
    </lineage>
</organism>
<sequence>MVVRVLMSPGPRISNPFISVLIENLDGDIEVREFTWRRAFLSSYDLLHVHWPDALLLAPTPSRRALKILELRMLIAWNKVRRIRHVWTVHNLDPHERGGRARAAALRVWARSCDLRVFLSEAAQVDTDSASSVVIKHGDYAKVAAENASNPSEVVPGRMLAFGLLRPYKGIGSLISATQGAAVGIEPFALRVVGRPQPESYGEELRAQASGHPNIEFSYGRLSDAELVCEIQQSEFVVLSYKRIYNSGAAILALTLGRPIICATSATMLELQQEVGPEWVYCLEGELTTSSLMGAVSELRARTRSQYPIFQDRDWRLIGGAYSEQYKSLKSKS</sequence>
<proteinExistence type="predicted"/>
<dbReference type="AlphaFoldDB" id="A0A1H1ZJJ3"/>
<evidence type="ECO:0000313" key="1">
    <source>
        <dbReference type="EMBL" id="SDT33789.1"/>
    </source>
</evidence>
<keyword evidence="2" id="KW-1185">Reference proteome</keyword>
<gene>
    <name evidence="1" type="ORF">SAMN04489834_3481</name>
</gene>
<dbReference type="Gene3D" id="3.40.50.2000">
    <property type="entry name" value="Glycogen Phosphorylase B"/>
    <property type="match status" value="2"/>
</dbReference>
<name>A0A1H1ZJJ3_9MICO</name>
<dbReference type="OrthoDB" id="9771846at2"/>
<reference evidence="2" key="1">
    <citation type="submission" date="2016-10" db="EMBL/GenBank/DDBJ databases">
        <authorList>
            <person name="Varghese N."/>
            <person name="Submissions S."/>
        </authorList>
    </citation>
    <scope>NUCLEOTIDE SEQUENCE [LARGE SCALE GENOMIC DNA]</scope>
    <source>
        <strain evidence="2">DSM 21772</strain>
    </source>
</reference>
<evidence type="ECO:0000313" key="2">
    <source>
        <dbReference type="Proteomes" id="UP000181956"/>
    </source>
</evidence>
<dbReference type="GO" id="GO:0016740">
    <property type="term" value="F:transferase activity"/>
    <property type="evidence" value="ECO:0007669"/>
    <property type="project" value="UniProtKB-KW"/>
</dbReference>
<dbReference type="SUPFAM" id="SSF53756">
    <property type="entry name" value="UDP-Glycosyltransferase/glycogen phosphorylase"/>
    <property type="match status" value="1"/>
</dbReference>
<keyword evidence="1" id="KW-0808">Transferase</keyword>
<dbReference type="RefSeq" id="WP_156786414.1">
    <property type="nucleotide sequence ID" value="NZ_LT629742.1"/>
</dbReference>